<dbReference type="CDD" id="cd00090">
    <property type="entry name" value="HTH_ARSR"/>
    <property type="match status" value="1"/>
</dbReference>
<dbReference type="eggNOG" id="COG1522">
    <property type="taxonomic scope" value="Bacteria"/>
</dbReference>
<dbReference type="InterPro" id="IPR019888">
    <property type="entry name" value="Tscrpt_reg_AsnC-like"/>
</dbReference>
<evidence type="ECO:0000256" key="3">
    <source>
        <dbReference type="ARBA" id="ARBA00023163"/>
    </source>
</evidence>
<dbReference type="PRINTS" id="PR00033">
    <property type="entry name" value="HTHASNC"/>
</dbReference>
<dbReference type="PANTHER" id="PTHR30154">
    <property type="entry name" value="LEUCINE-RESPONSIVE REGULATORY PROTEIN"/>
    <property type="match status" value="1"/>
</dbReference>
<reference evidence="5 6" key="1">
    <citation type="journal article" date="2010" name="J. Bacteriol.">
        <title>Complete genome sequence of "Candidatus Puniceispirillum marinum" IMCC1322, a representative of the SAR116 clade in the Alphaproteobacteria.</title>
        <authorList>
            <person name="Oh H.M."/>
            <person name="Kwon K.K."/>
            <person name="Kang I."/>
            <person name="Kang S.G."/>
            <person name="Lee J.H."/>
            <person name="Kim S.J."/>
            <person name="Cho J.C."/>
        </authorList>
    </citation>
    <scope>NUCLEOTIDE SEQUENCE [LARGE SCALE GENOMIC DNA]</scope>
    <source>
        <strain evidence="5 6">IMCC1322</strain>
    </source>
</reference>
<dbReference type="InterPro" id="IPR036388">
    <property type="entry name" value="WH-like_DNA-bd_sf"/>
</dbReference>
<keyword evidence="3" id="KW-0804">Transcription</keyword>
<dbReference type="InterPro" id="IPR000485">
    <property type="entry name" value="AsnC-type_HTH_dom"/>
</dbReference>
<dbReference type="OrthoDB" id="9813313at2"/>
<dbReference type="Pfam" id="PF01037">
    <property type="entry name" value="AsnC_trans_reg"/>
    <property type="match status" value="1"/>
</dbReference>
<dbReference type="HOGENOM" id="CLU_091233_0_3_5"/>
<dbReference type="SMART" id="SM00344">
    <property type="entry name" value="HTH_ASNC"/>
    <property type="match status" value="1"/>
</dbReference>
<dbReference type="PROSITE" id="PS00519">
    <property type="entry name" value="HTH_ASNC_1"/>
    <property type="match status" value="1"/>
</dbReference>
<dbReference type="InterPro" id="IPR011991">
    <property type="entry name" value="ArsR-like_HTH"/>
</dbReference>
<protein>
    <submittedName>
        <fullName evidence="5">Putative transcriptional regulator, AsnC family</fullName>
    </submittedName>
</protein>
<dbReference type="Gene3D" id="3.30.70.920">
    <property type="match status" value="1"/>
</dbReference>
<dbReference type="InterPro" id="IPR019885">
    <property type="entry name" value="Tscrpt_reg_HTH_AsnC-type_CS"/>
</dbReference>
<evidence type="ECO:0000256" key="2">
    <source>
        <dbReference type="ARBA" id="ARBA00023125"/>
    </source>
</evidence>
<dbReference type="GO" id="GO:0043565">
    <property type="term" value="F:sequence-specific DNA binding"/>
    <property type="evidence" value="ECO:0007669"/>
    <property type="project" value="InterPro"/>
</dbReference>
<gene>
    <name evidence="5" type="ordered locus">SAR116_2541</name>
</gene>
<evidence type="ECO:0000259" key="4">
    <source>
        <dbReference type="PROSITE" id="PS50956"/>
    </source>
</evidence>
<dbReference type="PANTHER" id="PTHR30154:SF46">
    <property type="entry name" value="TRANSCRIPTIONAL REGULATORY PROTEIN"/>
    <property type="match status" value="1"/>
</dbReference>
<keyword evidence="2" id="KW-0238">DNA-binding</keyword>
<dbReference type="PROSITE" id="PS50956">
    <property type="entry name" value="HTH_ASNC_2"/>
    <property type="match status" value="1"/>
</dbReference>
<sequence>MDKIDLTILGALQNNARISNVELAADVGLSPSACLRRVSQLEKSGVIAGYHAALDAAKLGHDVLVLMQITLHGQSADMMAEFEAEVAKIPQVLACFLIAGENDYILRVSARDVADFGRIHSEYLSALPHVLRMESSFILREVMNRGMQASLA</sequence>
<feature type="domain" description="HTH asnC-type" evidence="4">
    <location>
        <begin position="1"/>
        <end position="62"/>
    </location>
</feature>
<keyword evidence="6" id="KW-1185">Reference proteome</keyword>
<dbReference type="EMBL" id="CP001751">
    <property type="protein sequence ID" value="ADE40784.1"/>
    <property type="molecule type" value="Genomic_DNA"/>
</dbReference>
<dbReference type="SUPFAM" id="SSF54909">
    <property type="entry name" value="Dimeric alpha+beta barrel"/>
    <property type="match status" value="1"/>
</dbReference>
<name>D5BR48_PUNMI</name>
<dbReference type="GO" id="GO:0043200">
    <property type="term" value="P:response to amino acid"/>
    <property type="evidence" value="ECO:0007669"/>
    <property type="project" value="TreeGrafter"/>
</dbReference>
<evidence type="ECO:0000313" key="5">
    <source>
        <dbReference type="EMBL" id="ADE40784.1"/>
    </source>
</evidence>
<dbReference type="KEGG" id="apb:SAR116_2541"/>
<dbReference type="SUPFAM" id="SSF46785">
    <property type="entry name" value="Winged helix' DNA-binding domain"/>
    <property type="match status" value="1"/>
</dbReference>
<dbReference type="RefSeq" id="WP_013047410.1">
    <property type="nucleotide sequence ID" value="NC_014010.1"/>
</dbReference>
<evidence type="ECO:0000313" key="6">
    <source>
        <dbReference type="Proteomes" id="UP000007460"/>
    </source>
</evidence>
<dbReference type="InterPro" id="IPR019887">
    <property type="entry name" value="Tscrpt_reg_AsnC/Lrp_C"/>
</dbReference>
<dbReference type="InterPro" id="IPR011008">
    <property type="entry name" value="Dimeric_a/b-barrel"/>
</dbReference>
<dbReference type="GO" id="GO:0006355">
    <property type="term" value="P:regulation of DNA-templated transcription"/>
    <property type="evidence" value="ECO:0007669"/>
    <property type="project" value="UniProtKB-ARBA"/>
</dbReference>
<proteinExistence type="predicted"/>
<evidence type="ECO:0000256" key="1">
    <source>
        <dbReference type="ARBA" id="ARBA00023015"/>
    </source>
</evidence>
<dbReference type="Pfam" id="PF13412">
    <property type="entry name" value="HTH_24"/>
    <property type="match status" value="1"/>
</dbReference>
<dbReference type="Gene3D" id="1.10.10.10">
    <property type="entry name" value="Winged helix-like DNA-binding domain superfamily/Winged helix DNA-binding domain"/>
    <property type="match status" value="1"/>
</dbReference>
<dbReference type="AlphaFoldDB" id="D5BR48"/>
<accession>D5BR48</accession>
<dbReference type="GO" id="GO:0005829">
    <property type="term" value="C:cytosol"/>
    <property type="evidence" value="ECO:0007669"/>
    <property type="project" value="TreeGrafter"/>
</dbReference>
<dbReference type="InterPro" id="IPR036390">
    <property type="entry name" value="WH_DNA-bd_sf"/>
</dbReference>
<dbReference type="STRING" id="488538.SAR116_2541"/>
<keyword evidence="1" id="KW-0805">Transcription regulation</keyword>
<dbReference type="Proteomes" id="UP000007460">
    <property type="component" value="Chromosome"/>
</dbReference>
<organism evidence="5 6">
    <name type="scientific">Puniceispirillum marinum (strain IMCC1322)</name>
    <dbReference type="NCBI Taxonomy" id="488538"/>
    <lineage>
        <taxon>Bacteria</taxon>
        <taxon>Pseudomonadati</taxon>
        <taxon>Pseudomonadota</taxon>
        <taxon>Alphaproteobacteria</taxon>
        <taxon>Candidatus Puniceispirillales</taxon>
        <taxon>Candidatus Puniceispirillaceae</taxon>
        <taxon>Candidatus Puniceispirillum</taxon>
    </lineage>
</organism>